<gene>
    <name evidence="5" type="ORF">JG688_00010799</name>
</gene>
<evidence type="ECO:0000256" key="3">
    <source>
        <dbReference type="ARBA" id="ARBA00022525"/>
    </source>
</evidence>
<keyword evidence="6" id="KW-1185">Reference proteome</keyword>
<dbReference type="PANTHER" id="PTHR33657:SF8">
    <property type="entry name" value="DOMAIN PROTEIN, PUTATIVE (AFU_ORTHOLOGUE AFUA_5G00600)-RELATED"/>
    <property type="match status" value="1"/>
</dbReference>
<dbReference type="GO" id="GO:0005576">
    <property type="term" value="C:extracellular region"/>
    <property type="evidence" value="ECO:0007669"/>
    <property type="project" value="UniProtKB-SubCell"/>
</dbReference>
<keyword evidence="3" id="KW-0964">Secreted</keyword>
<dbReference type="Proteomes" id="UP000709295">
    <property type="component" value="Unassembled WGS sequence"/>
</dbReference>
<evidence type="ECO:0000313" key="5">
    <source>
        <dbReference type="EMBL" id="KAG6957842.1"/>
    </source>
</evidence>
<dbReference type="EMBL" id="JAENGY010000707">
    <property type="protein sequence ID" value="KAG6957842.1"/>
    <property type="molecule type" value="Genomic_DNA"/>
</dbReference>
<dbReference type="InterPro" id="IPR008701">
    <property type="entry name" value="NPP1"/>
</dbReference>
<name>A0A8J5IE36_9STRA</name>
<sequence>LALHHEPPCHRRDERRLTNAAVIDHDTVVPFAQPTPTTTLQTLAVQFKSQIYPAGETQDLIMWDHLTDAARTPLEDTDFGDANVSFKDANFETKLGNNLLTLCITYVAR</sequence>
<evidence type="ECO:0000256" key="4">
    <source>
        <dbReference type="ARBA" id="ARBA00023026"/>
    </source>
</evidence>
<comment type="caution">
    <text evidence="5">The sequence shown here is derived from an EMBL/GenBank/DDBJ whole genome shotgun (WGS) entry which is preliminary data.</text>
</comment>
<comment type="subcellular location">
    <subcellularLocation>
        <location evidence="1">Secreted</location>
    </subcellularLocation>
</comment>
<keyword evidence="4" id="KW-0843">Virulence</keyword>
<dbReference type="PANTHER" id="PTHR33657">
    <property type="entry name" value="DOMAIN PROTEIN, PUTATIVE (AFU_ORTHOLOGUE AFUA_5G00600)-RELATED"/>
    <property type="match status" value="1"/>
</dbReference>
<evidence type="ECO:0000256" key="1">
    <source>
        <dbReference type="ARBA" id="ARBA00004613"/>
    </source>
</evidence>
<evidence type="ECO:0000256" key="2">
    <source>
        <dbReference type="ARBA" id="ARBA00009520"/>
    </source>
</evidence>
<accession>A0A8J5IE36</accession>
<reference evidence="5" key="1">
    <citation type="submission" date="2021-01" db="EMBL/GenBank/DDBJ databases">
        <title>Phytophthora aleatoria, a newly-described species from Pinus radiata is distinct from Phytophthora cactorum isolates based on comparative genomics.</title>
        <authorList>
            <person name="Mcdougal R."/>
            <person name="Panda P."/>
            <person name="Williams N."/>
            <person name="Studholme D.J."/>
        </authorList>
    </citation>
    <scope>NUCLEOTIDE SEQUENCE</scope>
    <source>
        <strain evidence="5">NZFS 4037</strain>
    </source>
</reference>
<comment type="similarity">
    <text evidence="2">Belongs to the Necrosis inducing protein (NPP1) family.</text>
</comment>
<evidence type="ECO:0000313" key="6">
    <source>
        <dbReference type="Proteomes" id="UP000709295"/>
    </source>
</evidence>
<dbReference type="Pfam" id="PF05630">
    <property type="entry name" value="NPP1"/>
    <property type="match status" value="1"/>
</dbReference>
<protein>
    <submittedName>
        <fullName evidence="5">Uncharacterized protein</fullName>
    </submittedName>
</protein>
<dbReference type="AlphaFoldDB" id="A0A8J5IE36"/>
<feature type="non-terminal residue" evidence="5">
    <location>
        <position position="109"/>
    </location>
</feature>
<proteinExistence type="inferred from homology"/>
<organism evidence="5 6">
    <name type="scientific">Phytophthora aleatoria</name>
    <dbReference type="NCBI Taxonomy" id="2496075"/>
    <lineage>
        <taxon>Eukaryota</taxon>
        <taxon>Sar</taxon>
        <taxon>Stramenopiles</taxon>
        <taxon>Oomycota</taxon>
        <taxon>Peronosporomycetes</taxon>
        <taxon>Peronosporales</taxon>
        <taxon>Peronosporaceae</taxon>
        <taxon>Phytophthora</taxon>
    </lineage>
</organism>